<sequence length="477" mass="50034">MGKARSAAIAAIVATLIAAGGTPAFADVAGPLAVTSTGLTDGQIIGPMSRFHAAWTEGAEIVKVEVYRDGTLAFTTTDPSADLRVSLTGVPTGTEATVTVRAYAAAGEWAEASTRVVVDTERPTASFTPTAGMLPSVSGVITVTPKAMSDDVTEIALIGNGVTVASVSSAPWTITYDTVGGPSYVTVRVTDRVGNRRDYSGYSVDNVPPSIGTLDFFGRPVGRVRGLSQVRVAFPGAVNYYELRVDGIRAGTWDGHKSDYSYGSTNGGLLTYDFGTRSRTAAFDVLARDVAGNEARKSFSLIVDGTGPAISSVTPAAGALVRGSRITSTVRATDPAGILDAQVNGYMANAARTVAVPAGADGRKALTWIVHDNLYNETRFVRYVVVDNTRPSLKITSGPKSGARVKGTVRIKATAADRNGVGRLELLVNGKVVARTVKAAYNFAVNTKKYGKTLRVQIRAYDRAGNVAATTTRTWHK</sequence>
<evidence type="ECO:0008006" key="4">
    <source>
        <dbReference type="Google" id="ProtNLM"/>
    </source>
</evidence>
<dbReference type="Proteomes" id="UP000219612">
    <property type="component" value="Unassembled WGS sequence"/>
</dbReference>
<dbReference type="RefSeq" id="WP_097317384.1">
    <property type="nucleotide sequence ID" value="NZ_OBDY01000001.1"/>
</dbReference>
<keyword evidence="3" id="KW-1185">Reference proteome</keyword>
<feature type="chain" id="PRO_5012673462" description="Ig-like domain (Group 3)" evidence="1">
    <location>
        <begin position="27"/>
        <end position="477"/>
    </location>
</feature>
<dbReference type="Pfam" id="PF17957">
    <property type="entry name" value="Big_7"/>
    <property type="match status" value="1"/>
</dbReference>
<gene>
    <name evidence="2" type="ORF">SAMN05421748_1012</name>
</gene>
<dbReference type="OrthoDB" id="3284286at2"/>
<dbReference type="InterPro" id="IPR013783">
    <property type="entry name" value="Ig-like_fold"/>
</dbReference>
<dbReference type="GO" id="GO:0005975">
    <property type="term" value="P:carbohydrate metabolic process"/>
    <property type="evidence" value="ECO:0007669"/>
    <property type="project" value="UniProtKB-ARBA"/>
</dbReference>
<feature type="signal peptide" evidence="1">
    <location>
        <begin position="1"/>
        <end position="26"/>
    </location>
</feature>
<dbReference type="Gene3D" id="2.60.40.10">
    <property type="entry name" value="Immunoglobulins"/>
    <property type="match status" value="3"/>
</dbReference>
<accession>A0A285EXI3</accession>
<evidence type="ECO:0000313" key="2">
    <source>
        <dbReference type="EMBL" id="SNY03729.1"/>
    </source>
</evidence>
<protein>
    <recommendedName>
        <fullName evidence="4">Ig-like domain (Group 3)</fullName>
    </recommendedName>
</protein>
<proteinExistence type="predicted"/>
<keyword evidence="1" id="KW-0732">Signal</keyword>
<evidence type="ECO:0000313" key="3">
    <source>
        <dbReference type="Proteomes" id="UP000219612"/>
    </source>
</evidence>
<reference evidence="2 3" key="1">
    <citation type="submission" date="2017-09" db="EMBL/GenBank/DDBJ databases">
        <authorList>
            <person name="Ehlers B."/>
            <person name="Leendertz F.H."/>
        </authorList>
    </citation>
    <scope>NUCLEOTIDE SEQUENCE [LARGE SCALE GENOMIC DNA]</scope>
    <source>
        <strain evidence="2 3">CGMCC 4.6857</strain>
    </source>
</reference>
<name>A0A285EXI3_9ACTN</name>
<organism evidence="2 3">
    <name type="scientific">Paractinoplanes atraurantiacus</name>
    <dbReference type="NCBI Taxonomy" id="1036182"/>
    <lineage>
        <taxon>Bacteria</taxon>
        <taxon>Bacillati</taxon>
        <taxon>Actinomycetota</taxon>
        <taxon>Actinomycetes</taxon>
        <taxon>Micromonosporales</taxon>
        <taxon>Micromonosporaceae</taxon>
        <taxon>Paractinoplanes</taxon>
    </lineage>
</organism>
<evidence type="ECO:0000256" key="1">
    <source>
        <dbReference type="SAM" id="SignalP"/>
    </source>
</evidence>
<dbReference type="EMBL" id="OBDY01000001">
    <property type="protein sequence ID" value="SNY03729.1"/>
    <property type="molecule type" value="Genomic_DNA"/>
</dbReference>
<dbReference type="AlphaFoldDB" id="A0A285EXI3"/>